<dbReference type="PIRSF" id="PIRSF016817">
    <property type="entry name" value="UCP016817_carboligase"/>
    <property type="match status" value="1"/>
</dbReference>
<evidence type="ECO:0000256" key="1">
    <source>
        <dbReference type="PROSITE-ProRule" id="PRU00409"/>
    </source>
</evidence>
<protein>
    <submittedName>
        <fullName evidence="3">ATP-grasp domain-containing protein</fullName>
    </submittedName>
</protein>
<keyword evidence="4" id="KW-1185">Reference proteome</keyword>
<dbReference type="Pfam" id="PF02655">
    <property type="entry name" value="ATP-grasp_3"/>
    <property type="match status" value="1"/>
</dbReference>
<keyword evidence="1" id="KW-0547">Nucleotide-binding</keyword>
<evidence type="ECO:0000313" key="4">
    <source>
        <dbReference type="Proteomes" id="UP001595974"/>
    </source>
</evidence>
<evidence type="ECO:0000313" key="3">
    <source>
        <dbReference type="EMBL" id="MFC5768052.1"/>
    </source>
</evidence>
<dbReference type="InterPro" id="IPR011761">
    <property type="entry name" value="ATP-grasp"/>
</dbReference>
<dbReference type="RefSeq" id="WP_385960883.1">
    <property type="nucleotide sequence ID" value="NZ_JBHSOG010000007.1"/>
</dbReference>
<dbReference type="InterPro" id="IPR016677">
    <property type="entry name" value="UCP016817_carboligase"/>
</dbReference>
<reference evidence="4" key="1">
    <citation type="journal article" date="2019" name="Int. J. Syst. Evol. Microbiol.">
        <title>The Global Catalogue of Microorganisms (GCM) 10K type strain sequencing project: providing services to taxonomists for standard genome sequencing and annotation.</title>
        <authorList>
            <consortium name="The Broad Institute Genomics Platform"/>
            <consortium name="The Broad Institute Genome Sequencing Center for Infectious Disease"/>
            <person name="Wu L."/>
            <person name="Ma J."/>
        </authorList>
    </citation>
    <scope>NUCLEOTIDE SEQUENCE [LARGE SCALE GENOMIC DNA]</scope>
    <source>
        <strain evidence="4">SHR3</strain>
    </source>
</reference>
<evidence type="ECO:0000259" key="2">
    <source>
        <dbReference type="PROSITE" id="PS50975"/>
    </source>
</evidence>
<dbReference type="PROSITE" id="PS50975">
    <property type="entry name" value="ATP_GRASP"/>
    <property type="match status" value="1"/>
</dbReference>
<dbReference type="EMBL" id="JBHSOG010000007">
    <property type="protein sequence ID" value="MFC5768052.1"/>
    <property type="molecule type" value="Genomic_DNA"/>
</dbReference>
<comment type="caution">
    <text evidence="3">The sequence shown here is derived from an EMBL/GenBank/DDBJ whole genome shotgun (WGS) entry which is preliminary data.</text>
</comment>
<name>A0ABW1ALE5_9RHOO</name>
<feature type="domain" description="ATP-grasp" evidence="2">
    <location>
        <begin position="225"/>
        <end position="299"/>
    </location>
</feature>
<organism evidence="3 4">
    <name type="scientific">Thauera sinica</name>
    <dbReference type="NCBI Taxonomy" id="2665146"/>
    <lineage>
        <taxon>Bacteria</taxon>
        <taxon>Pseudomonadati</taxon>
        <taxon>Pseudomonadota</taxon>
        <taxon>Betaproteobacteria</taxon>
        <taxon>Rhodocyclales</taxon>
        <taxon>Zoogloeaceae</taxon>
        <taxon>Thauera</taxon>
    </lineage>
</organism>
<accession>A0ABW1ALE5</accession>
<sequence length="399" mass="41577">MAASIGSDASGRIRVAVAAMSARMMAESVARGGGAVVALDLFGDGDTRAAAEAWHGIGSAGALRFDDAAFLDALALLARQNDVAGWVAGSGFEARPDLIARGASVLPLFGNAPELVRRVRTPGWFYPWLAARQVPHAEVSISRPAQPEGWLAKDARACGGWHVRPAAAAGPACGVGRYFQRRIEGMPLSVLFLADGRDWRIAGIARQIVRPLGGHAFVYRGGVGPVGLPPPAQEALAAMLDRVVPGLGLIGLNGIDFVLRAGEPVLIELNPRPTASVALFDRCVNGGLMLAHVAVCRGTAPGELAFVPSRGVCGSEVVFARRAGRVDAACSAWMAGRGWCRDLPAAGTPHGSGDPVCSVSADGECVEEVEHLLAGRRREVLDRLAEVAPSRRCGPEGTD</sequence>
<gene>
    <name evidence="3" type="ORF">ACFPTN_01565</name>
</gene>
<proteinExistence type="predicted"/>
<keyword evidence="1" id="KW-0067">ATP-binding</keyword>
<dbReference type="Proteomes" id="UP001595974">
    <property type="component" value="Unassembled WGS sequence"/>
</dbReference>
<dbReference type="InterPro" id="IPR003806">
    <property type="entry name" value="ATP-grasp_PylC-type"/>
</dbReference>
<dbReference type="Gene3D" id="3.30.470.20">
    <property type="entry name" value="ATP-grasp fold, B domain"/>
    <property type="match status" value="1"/>
</dbReference>
<dbReference type="SUPFAM" id="SSF56059">
    <property type="entry name" value="Glutathione synthetase ATP-binding domain-like"/>
    <property type="match status" value="1"/>
</dbReference>